<feature type="region of interest" description="Disordered" evidence="1">
    <location>
        <begin position="166"/>
        <end position="185"/>
    </location>
</feature>
<dbReference type="AlphaFoldDB" id="A0A9P1DI72"/>
<organism evidence="2">
    <name type="scientific">Cladocopium goreaui</name>
    <dbReference type="NCBI Taxonomy" id="2562237"/>
    <lineage>
        <taxon>Eukaryota</taxon>
        <taxon>Sar</taxon>
        <taxon>Alveolata</taxon>
        <taxon>Dinophyceae</taxon>
        <taxon>Suessiales</taxon>
        <taxon>Symbiodiniaceae</taxon>
        <taxon>Cladocopium</taxon>
    </lineage>
</organism>
<feature type="compositionally biased region" description="Basic and acidic residues" evidence="1">
    <location>
        <begin position="176"/>
        <end position="185"/>
    </location>
</feature>
<name>A0A9P1DI72_9DINO</name>
<accession>A0A9P1DI72</accession>
<dbReference type="EMBL" id="CAMXCT030004707">
    <property type="protein sequence ID" value="CAL4797363.1"/>
    <property type="molecule type" value="Genomic_DNA"/>
</dbReference>
<reference evidence="2" key="1">
    <citation type="submission" date="2022-10" db="EMBL/GenBank/DDBJ databases">
        <authorList>
            <person name="Chen Y."/>
            <person name="Dougan E. K."/>
            <person name="Chan C."/>
            <person name="Rhodes N."/>
            <person name="Thang M."/>
        </authorList>
    </citation>
    <scope>NUCLEOTIDE SEQUENCE</scope>
</reference>
<dbReference type="EMBL" id="CAMXCT020004707">
    <property type="protein sequence ID" value="CAL1163426.1"/>
    <property type="molecule type" value="Genomic_DNA"/>
</dbReference>
<reference evidence="3" key="2">
    <citation type="submission" date="2024-04" db="EMBL/GenBank/DDBJ databases">
        <authorList>
            <person name="Chen Y."/>
            <person name="Shah S."/>
            <person name="Dougan E. K."/>
            <person name="Thang M."/>
            <person name="Chan C."/>
        </authorList>
    </citation>
    <scope>NUCLEOTIDE SEQUENCE [LARGE SCALE GENOMIC DNA]</scope>
</reference>
<evidence type="ECO:0000313" key="2">
    <source>
        <dbReference type="EMBL" id="CAI4010051.1"/>
    </source>
</evidence>
<evidence type="ECO:0000313" key="3">
    <source>
        <dbReference type="EMBL" id="CAL1163426.1"/>
    </source>
</evidence>
<evidence type="ECO:0000313" key="4">
    <source>
        <dbReference type="Proteomes" id="UP001152797"/>
    </source>
</evidence>
<comment type="caution">
    <text evidence="2">The sequence shown here is derived from an EMBL/GenBank/DDBJ whole genome shotgun (WGS) entry which is preliminary data.</text>
</comment>
<proteinExistence type="predicted"/>
<gene>
    <name evidence="2" type="ORF">C1SCF055_LOCUS35365</name>
</gene>
<dbReference type="EMBL" id="CAMXCT010004707">
    <property type="protein sequence ID" value="CAI4010051.1"/>
    <property type="molecule type" value="Genomic_DNA"/>
</dbReference>
<protein>
    <submittedName>
        <fullName evidence="2">Uncharacterized protein</fullName>
    </submittedName>
</protein>
<dbReference type="Proteomes" id="UP001152797">
    <property type="component" value="Unassembled WGS sequence"/>
</dbReference>
<evidence type="ECO:0000256" key="1">
    <source>
        <dbReference type="SAM" id="MobiDB-lite"/>
    </source>
</evidence>
<keyword evidence="4" id="KW-1185">Reference proteome</keyword>
<sequence>MLEEGLRDKNGHHFTACCLQVCGDWQWLVKAGQLGVPWENYRSNTVPDWWATMHVESPFVGEPALNSTYANGQWSKGHVTTKLCCFFEAWASEQNLEEDDLMRLALETSKRISMHATRIGLRKGLSLGDAGAKGMVERLSARSLVLQATADWPLASVELGHLTLQNQSSESSAQSHEAEMERIQE</sequence>